<evidence type="ECO:0000313" key="2">
    <source>
        <dbReference type="EMBL" id="MCX2722033.1"/>
    </source>
</evidence>
<evidence type="ECO:0000313" key="3">
    <source>
        <dbReference type="Proteomes" id="UP001300261"/>
    </source>
</evidence>
<comment type="caution">
    <text evidence="2">The sequence shown here is derived from an EMBL/GenBank/DDBJ whole genome shotgun (WGS) entry which is preliminary data.</text>
</comment>
<accession>A0ABT3QYW8</accession>
<keyword evidence="1" id="KW-1133">Transmembrane helix</keyword>
<protein>
    <submittedName>
        <fullName evidence="2">DUF2214 domain-containing protein</fullName>
    </submittedName>
</protein>
<gene>
    <name evidence="2" type="ORF">ON753_06390</name>
</gene>
<keyword evidence="3" id="KW-1185">Reference proteome</keyword>
<feature type="transmembrane region" description="Helical" evidence="1">
    <location>
        <begin position="139"/>
        <end position="159"/>
    </location>
</feature>
<name>A0ABT3QYW8_9HYPH</name>
<sequence length="160" mass="17104">MTDLLLDLAGWVSQTDLAVWLRRSRWGYAFVNGTHVLGIALLVGAIVPMDLRLIGVGSGLPVAALARRLVPVAATGLALAVLTGAFMLSLEPVDYLRMPVVQIKLSLVAIGSLSAILTHLRYGWWMAGAPERSLRTPGLISLCCWLPALFAGRLIAFLGS</sequence>
<dbReference type="EMBL" id="JAPEVI010000003">
    <property type="protein sequence ID" value="MCX2722033.1"/>
    <property type="molecule type" value="Genomic_DNA"/>
</dbReference>
<keyword evidence="1" id="KW-0472">Membrane</keyword>
<organism evidence="2 3">
    <name type="scientific">Roseibium salinum</name>
    <dbReference type="NCBI Taxonomy" id="1604349"/>
    <lineage>
        <taxon>Bacteria</taxon>
        <taxon>Pseudomonadati</taxon>
        <taxon>Pseudomonadota</taxon>
        <taxon>Alphaproteobacteria</taxon>
        <taxon>Hyphomicrobiales</taxon>
        <taxon>Stappiaceae</taxon>
        <taxon>Roseibium</taxon>
    </lineage>
</organism>
<proteinExistence type="predicted"/>
<keyword evidence="1" id="KW-0812">Transmembrane</keyword>
<dbReference type="Proteomes" id="UP001300261">
    <property type="component" value="Unassembled WGS sequence"/>
</dbReference>
<dbReference type="RefSeq" id="WP_265961739.1">
    <property type="nucleotide sequence ID" value="NZ_JAPEVI010000003.1"/>
</dbReference>
<feature type="transmembrane region" description="Helical" evidence="1">
    <location>
        <begin position="26"/>
        <end position="48"/>
    </location>
</feature>
<evidence type="ECO:0000256" key="1">
    <source>
        <dbReference type="SAM" id="Phobius"/>
    </source>
</evidence>
<reference evidence="2 3" key="1">
    <citation type="journal article" date="2016" name="Int. J. Syst. Evol. Microbiol.">
        <title>Labrenzia salina sp. nov., isolated from the rhizosphere of the halophyte Arthrocnemum macrostachyum.</title>
        <authorList>
            <person name="Camacho M."/>
            <person name="Redondo-Gomez S."/>
            <person name="Rodriguez-Llorente I."/>
            <person name="Rohde M."/>
            <person name="Sproer C."/>
            <person name="Schumann P."/>
            <person name="Klenk H.P."/>
            <person name="Montero-Calasanz M.D.C."/>
        </authorList>
    </citation>
    <scope>NUCLEOTIDE SEQUENCE [LARGE SCALE GENOMIC DNA]</scope>
    <source>
        <strain evidence="2 3">DSM 29163</strain>
    </source>
</reference>
<feature type="transmembrane region" description="Helical" evidence="1">
    <location>
        <begin position="69"/>
        <end position="88"/>
    </location>
</feature>
<feature type="transmembrane region" description="Helical" evidence="1">
    <location>
        <begin position="100"/>
        <end position="118"/>
    </location>
</feature>